<evidence type="ECO:0000256" key="9">
    <source>
        <dbReference type="ARBA" id="ARBA00023136"/>
    </source>
</evidence>
<dbReference type="PANTHER" id="PTHR36122">
    <property type="entry name" value="NICOTINAMIDE RIBOSIDE TRANSPORTER PNUC"/>
    <property type="match status" value="1"/>
</dbReference>
<evidence type="ECO:0000256" key="3">
    <source>
        <dbReference type="ARBA" id="ARBA00006669"/>
    </source>
</evidence>
<comment type="subcellular location">
    <subcellularLocation>
        <location evidence="2">Cell membrane</location>
        <topology evidence="2">Multi-pass membrane protein</topology>
    </subcellularLocation>
</comment>
<evidence type="ECO:0000256" key="2">
    <source>
        <dbReference type="ARBA" id="ARBA00004651"/>
    </source>
</evidence>
<evidence type="ECO:0000256" key="4">
    <source>
        <dbReference type="ARBA" id="ARBA00017522"/>
    </source>
</evidence>
<dbReference type="Proteomes" id="UP001595548">
    <property type="component" value="Unassembled WGS sequence"/>
</dbReference>
<gene>
    <name evidence="11" type="primary">pnuC</name>
    <name evidence="11" type="ORF">ACFOEB_02090</name>
</gene>
<keyword evidence="8 10" id="KW-1133">Transmembrane helix</keyword>
<comment type="similarity">
    <text evidence="3">Belongs to the nicotinamide ribonucleoside (NR) uptake permease (TC 4.B.1) family.</text>
</comment>
<feature type="transmembrane region" description="Helical" evidence="10">
    <location>
        <begin position="12"/>
        <end position="33"/>
    </location>
</feature>
<comment type="caution">
    <text evidence="11">The sequence shown here is derived from an EMBL/GenBank/DDBJ whole genome shotgun (WGS) entry which is preliminary data.</text>
</comment>
<evidence type="ECO:0000256" key="8">
    <source>
        <dbReference type="ARBA" id="ARBA00022989"/>
    </source>
</evidence>
<dbReference type="EMBL" id="JBHRTL010000003">
    <property type="protein sequence ID" value="MFC3153975.1"/>
    <property type="molecule type" value="Genomic_DNA"/>
</dbReference>
<evidence type="ECO:0000313" key="11">
    <source>
        <dbReference type="EMBL" id="MFC3153975.1"/>
    </source>
</evidence>
<proteinExistence type="inferred from homology"/>
<name>A0ABV7HJC0_9GAMM</name>
<evidence type="ECO:0000256" key="6">
    <source>
        <dbReference type="ARBA" id="ARBA00022475"/>
    </source>
</evidence>
<comment type="function">
    <text evidence="1">Required for nicotinamide riboside transport across the inner membrane.</text>
</comment>
<feature type="transmembrane region" description="Helical" evidence="10">
    <location>
        <begin position="40"/>
        <end position="59"/>
    </location>
</feature>
<evidence type="ECO:0000256" key="5">
    <source>
        <dbReference type="ARBA" id="ARBA00022448"/>
    </source>
</evidence>
<keyword evidence="7 10" id="KW-0812">Transmembrane</keyword>
<evidence type="ECO:0000313" key="12">
    <source>
        <dbReference type="Proteomes" id="UP001595548"/>
    </source>
</evidence>
<feature type="transmembrane region" description="Helical" evidence="10">
    <location>
        <begin position="65"/>
        <end position="82"/>
    </location>
</feature>
<accession>A0ABV7HJC0</accession>
<feature type="transmembrane region" description="Helical" evidence="10">
    <location>
        <begin position="103"/>
        <end position="121"/>
    </location>
</feature>
<dbReference type="NCBIfam" id="TIGR01528">
    <property type="entry name" value="NMN_trans_PnuC"/>
    <property type="match status" value="1"/>
</dbReference>
<sequence length="209" mass="23638">MSESVTQQIGSAWQAMSGWEIAAVILAIAYLLLAVKQNSLCWYCALASTAIYTLLFWDVSLLMESALNGYYMLMAVYGWWHWHHGGARDTELPVQRWSGKKHALTIVTIALLTLTSGSLLHQYTGAAWPYVDSFTTWASVITTFMVARKVLENWLYWMIINTTSIFLFIDRGLYLTAGLLVSYLVISVFGFISWRRDYVNRAVTGTAHA</sequence>
<organism evidence="11 12">
    <name type="scientific">Gilvimarinus japonicus</name>
    <dbReference type="NCBI Taxonomy" id="1796469"/>
    <lineage>
        <taxon>Bacteria</taxon>
        <taxon>Pseudomonadati</taxon>
        <taxon>Pseudomonadota</taxon>
        <taxon>Gammaproteobacteria</taxon>
        <taxon>Cellvibrionales</taxon>
        <taxon>Cellvibrionaceae</taxon>
        <taxon>Gilvimarinus</taxon>
    </lineage>
</organism>
<feature type="transmembrane region" description="Helical" evidence="10">
    <location>
        <begin position="175"/>
        <end position="194"/>
    </location>
</feature>
<evidence type="ECO:0000256" key="7">
    <source>
        <dbReference type="ARBA" id="ARBA00022692"/>
    </source>
</evidence>
<dbReference type="Pfam" id="PF04973">
    <property type="entry name" value="NMN_transporter"/>
    <property type="match status" value="1"/>
</dbReference>
<keyword evidence="9 10" id="KW-0472">Membrane</keyword>
<dbReference type="RefSeq" id="WP_382414049.1">
    <property type="nucleotide sequence ID" value="NZ_AP031500.1"/>
</dbReference>
<evidence type="ECO:0000256" key="1">
    <source>
        <dbReference type="ARBA" id="ARBA00002672"/>
    </source>
</evidence>
<reference evidence="12" key="1">
    <citation type="journal article" date="2019" name="Int. J. Syst. Evol. Microbiol.">
        <title>The Global Catalogue of Microorganisms (GCM) 10K type strain sequencing project: providing services to taxonomists for standard genome sequencing and annotation.</title>
        <authorList>
            <consortium name="The Broad Institute Genomics Platform"/>
            <consortium name="The Broad Institute Genome Sequencing Center for Infectious Disease"/>
            <person name="Wu L."/>
            <person name="Ma J."/>
        </authorList>
    </citation>
    <scope>NUCLEOTIDE SEQUENCE [LARGE SCALE GENOMIC DNA]</scope>
    <source>
        <strain evidence="12">KCTC 52141</strain>
    </source>
</reference>
<keyword evidence="6" id="KW-1003">Cell membrane</keyword>
<evidence type="ECO:0000256" key="10">
    <source>
        <dbReference type="SAM" id="Phobius"/>
    </source>
</evidence>
<protein>
    <recommendedName>
        <fullName evidence="4">Nicotinamide riboside transporter PnuC</fullName>
    </recommendedName>
</protein>
<dbReference type="InterPro" id="IPR006419">
    <property type="entry name" value="NMN_transpt_PnuC"/>
</dbReference>
<keyword evidence="5" id="KW-0813">Transport</keyword>
<dbReference type="PANTHER" id="PTHR36122:SF2">
    <property type="entry name" value="NICOTINAMIDE RIBOSIDE TRANSPORTER PNUC"/>
    <property type="match status" value="1"/>
</dbReference>
<keyword evidence="12" id="KW-1185">Reference proteome</keyword>